<feature type="transmembrane region" description="Helical" evidence="6">
    <location>
        <begin position="151"/>
        <end position="171"/>
    </location>
</feature>
<dbReference type="InterPro" id="IPR018393">
    <property type="entry name" value="NADHpl_OxRdtase_5_subgr"/>
</dbReference>
<evidence type="ECO:0000256" key="1">
    <source>
        <dbReference type="ARBA" id="ARBA00004127"/>
    </source>
</evidence>
<dbReference type="EMBL" id="BAAAQD010000021">
    <property type="protein sequence ID" value="GAA1549591.1"/>
    <property type="molecule type" value="Genomic_DNA"/>
</dbReference>
<dbReference type="PRINTS" id="PR01434">
    <property type="entry name" value="NADHDHGNASE5"/>
</dbReference>
<dbReference type="Pfam" id="PF00662">
    <property type="entry name" value="Proton_antipo_N"/>
    <property type="match status" value="1"/>
</dbReference>
<feature type="transmembrane region" description="Helical" evidence="6">
    <location>
        <begin position="615"/>
        <end position="635"/>
    </location>
</feature>
<reference evidence="9 10" key="1">
    <citation type="journal article" date="2019" name="Int. J. Syst. Evol. Microbiol.">
        <title>The Global Catalogue of Microorganisms (GCM) 10K type strain sequencing project: providing services to taxonomists for standard genome sequencing and annotation.</title>
        <authorList>
            <consortium name="The Broad Institute Genomics Platform"/>
            <consortium name="The Broad Institute Genome Sequencing Center for Infectious Disease"/>
            <person name="Wu L."/>
            <person name="Ma J."/>
        </authorList>
    </citation>
    <scope>NUCLEOTIDE SEQUENCE [LARGE SCALE GENOMIC DNA]</scope>
    <source>
        <strain evidence="9 10">JCM 15933</strain>
    </source>
</reference>
<feature type="transmembrane region" description="Helical" evidence="6">
    <location>
        <begin position="183"/>
        <end position="204"/>
    </location>
</feature>
<feature type="transmembrane region" description="Helical" evidence="6">
    <location>
        <begin position="424"/>
        <end position="448"/>
    </location>
</feature>
<dbReference type="NCBIfam" id="NF005141">
    <property type="entry name" value="PRK06590.1"/>
    <property type="match status" value="1"/>
</dbReference>
<dbReference type="Proteomes" id="UP001501470">
    <property type="component" value="Unassembled WGS sequence"/>
</dbReference>
<dbReference type="PRINTS" id="PR01435">
    <property type="entry name" value="NPOXDRDTASE5"/>
</dbReference>
<feature type="transmembrane region" description="Helical" evidence="6">
    <location>
        <begin position="316"/>
        <end position="340"/>
    </location>
</feature>
<evidence type="ECO:0000256" key="6">
    <source>
        <dbReference type="SAM" id="Phobius"/>
    </source>
</evidence>
<dbReference type="RefSeq" id="WP_344509029.1">
    <property type="nucleotide sequence ID" value="NZ_BAAAQD010000021.1"/>
</dbReference>
<feature type="transmembrane region" description="Helical" evidence="6">
    <location>
        <begin position="288"/>
        <end position="309"/>
    </location>
</feature>
<evidence type="ECO:0000256" key="2">
    <source>
        <dbReference type="ARBA" id="ARBA00022692"/>
    </source>
</evidence>
<feature type="transmembrane region" description="Helical" evidence="6">
    <location>
        <begin position="469"/>
        <end position="490"/>
    </location>
</feature>
<feature type="transmembrane region" description="Helical" evidence="6">
    <location>
        <begin position="96"/>
        <end position="116"/>
    </location>
</feature>
<feature type="transmembrane region" description="Helical" evidence="6">
    <location>
        <begin position="346"/>
        <end position="364"/>
    </location>
</feature>
<feature type="transmembrane region" description="Helical" evidence="6">
    <location>
        <begin position="12"/>
        <end position="33"/>
    </location>
</feature>
<dbReference type="PANTHER" id="PTHR42829">
    <property type="entry name" value="NADH-UBIQUINONE OXIDOREDUCTASE CHAIN 5"/>
    <property type="match status" value="1"/>
</dbReference>
<accession>A0ABN2C0Z6</accession>
<dbReference type="Gene3D" id="1.20.5.2700">
    <property type="match status" value="1"/>
</dbReference>
<feature type="domain" description="NADH-Ubiquinone oxidoreductase (complex I) chain 5 N-terminal" evidence="8">
    <location>
        <begin position="80"/>
        <end position="129"/>
    </location>
</feature>
<proteinExistence type="predicted"/>
<dbReference type="Pfam" id="PF00361">
    <property type="entry name" value="Proton_antipo_M"/>
    <property type="match status" value="1"/>
</dbReference>
<evidence type="ECO:0000256" key="4">
    <source>
        <dbReference type="ARBA" id="ARBA00023136"/>
    </source>
</evidence>
<protein>
    <submittedName>
        <fullName evidence="9">NADH-quinone oxidoreductase subunit L</fullName>
    </submittedName>
</protein>
<evidence type="ECO:0000259" key="7">
    <source>
        <dbReference type="Pfam" id="PF00361"/>
    </source>
</evidence>
<dbReference type="InterPro" id="IPR001516">
    <property type="entry name" value="Proton_antipo_N"/>
</dbReference>
<comment type="caution">
    <text evidence="9">The sequence shown here is derived from an EMBL/GenBank/DDBJ whole genome shotgun (WGS) entry which is preliminary data.</text>
</comment>
<keyword evidence="4 6" id="KW-0472">Membrane</keyword>
<keyword evidence="2 5" id="KW-0812">Transmembrane</keyword>
<evidence type="ECO:0000313" key="10">
    <source>
        <dbReference type="Proteomes" id="UP001501470"/>
    </source>
</evidence>
<feature type="transmembrane region" description="Helical" evidence="6">
    <location>
        <begin position="219"/>
        <end position="237"/>
    </location>
</feature>
<feature type="transmembrane region" description="Helical" evidence="6">
    <location>
        <begin position="128"/>
        <end position="145"/>
    </location>
</feature>
<feature type="transmembrane region" description="Helical" evidence="6">
    <location>
        <begin position="258"/>
        <end position="276"/>
    </location>
</feature>
<organism evidence="9 10">
    <name type="scientific">Dactylosporangium maewongense</name>
    <dbReference type="NCBI Taxonomy" id="634393"/>
    <lineage>
        <taxon>Bacteria</taxon>
        <taxon>Bacillati</taxon>
        <taxon>Actinomycetota</taxon>
        <taxon>Actinomycetes</taxon>
        <taxon>Micromonosporales</taxon>
        <taxon>Micromonosporaceae</taxon>
        <taxon>Dactylosporangium</taxon>
    </lineage>
</organism>
<gene>
    <name evidence="9" type="primary">nuoL</name>
    <name evidence="9" type="ORF">GCM10009827_082510</name>
</gene>
<dbReference type="NCBIfam" id="TIGR01974">
    <property type="entry name" value="NDH_I_L"/>
    <property type="match status" value="1"/>
</dbReference>
<dbReference type="InterPro" id="IPR003945">
    <property type="entry name" value="NU5C-like"/>
</dbReference>
<feature type="domain" description="NADH:quinone oxidoreductase/Mrp antiporter transmembrane" evidence="7">
    <location>
        <begin position="146"/>
        <end position="429"/>
    </location>
</feature>
<dbReference type="PANTHER" id="PTHR42829:SF2">
    <property type="entry name" value="NADH-UBIQUINONE OXIDOREDUCTASE CHAIN 5"/>
    <property type="match status" value="1"/>
</dbReference>
<evidence type="ECO:0000256" key="5">
    <source>
        <dbReference type="RuleBase" id="RU000320"/>
    </source>
</evidence>
<feature type="transmembrane region" description="Helical" evidence="6">
    <location>
        <begin position="385"/>
        <end position="404"/>
    </location>
</feature>
<comment type="subcellular location">
    <subcellularLocation>
        <location evidence="1">Endomembrane system</location>
        <topology evidence="1">Multi-pass membrane protein</topology>
    </subcellularLocation>
    <subcellularLocation>
        <location evidence="5">Membrane</location>
        <topology evidence="5">Multi-pass membrane protein</topology>
    </subcellularLocation>
</comment>
<sequence length="636" mass="68310">MEQIAYTAASGWLGSFWLLVAIPLASAAVLLLLGKRADRWGHWLGVLSVATSFVLGLTYFFTLRGLENRSGVELKLWDYIGVGDFKVELGLLFDPLSAMFVLLITGVGSLIHLYAVGYMDHDPGRRKFFGYFNLFVAAMLLLVLGNNYVMLYFGWEGVGLASYLLISFWYLRPSAATAGKKAFLMNRVGDAGFAIAIFMMFAYLGTVDYAEVFNNVDKLSGGVILTMALLLLLGAAGKSGQFPLQAWLPDAMEGPTPVSALIHAATMVTAGVYLVARSHAIFDANSTAQTVVVAVGALTLLMGCIIGTAKDDIKRVLAWSTVSQIGYMFLGVGLGGAAYALALIHLLAHGFFKAGMFLGAGSVMHGMHDQTDIRRFGGLWKYMKITWITFGLGWLAIIGIPPLSGFFSKEPIIVAAFEREGWTAWLFGGAALLGAGLTAFYMTRLFWLTFHGPERWTDDIRHPHESPKIMTIPLILLAVGSVGAGYLLSTSVPEWLTPVYGSEHVEHEPVMGHTLITILSIVVTLAGAGLAIALFNKGTALQEQPAGVLVTAARKNLYTDSFNEAVFEAPGRYLTRALVYLDNRGIDGLVNGLAAGVGGGSGRLRRAQTGFVRSYALSILGGAVLVVAAMLAVTFG</sequence>
<feature type="transmembrane region" description="Helical" evidence="6">
    <location>
        <begin position="40"/>
        <end position="61"/>
    </location>
</feature>
<name>A0ABN2C0Z6_9ACTN</name>
<keyword evidence="3 6" id="KW-1133">Transmembrane helix</keyword>
<keyword evidence="10" id="KW-1185">Reference proteome</keyword>
<evidence type="ECO:0000313" key="9">
    <source>
        <dbReference type="EMBL" id="GAA1549591.1"/>
    </source>
</evidence>
<evidence type="ECO:0000259" key="8">
    <source>
        <dbReference type="Pfam" id="PF00662"/>
    </source>
</evidence>
<feature type="transmembrane region" description="Helical" evidence="6">
    <location>
        <begin position="510"/>
        <end position="535"/>
    </location>
</feature>
<evidence type="ECO:0000256" key="3">
    <source>
        <dbReference type="ARBA" id="ARBA00022989"/>
    </source>
</evidence>
<dbReference type="InterPro" id="IPR001750">
    <property type="entry name" value="ND/Mrp_TM"/>
</dbReference>